<reference evidence="1 2" key="2">
    <citation type="journal article" date="2012" name="J. Bacteriol.">
        <title>Genome Sequences of Burkholderia sp. Strains CCGE1002 and H160, Isolated from Legume Nodules in Mexico and Brazil.</title>
        <authorList>
            <person name="Ormeno-Orrillo E."/>
            <person name="Rogel M.A."/>
            <person name="Chueire L.M."/>
            <person name="Tiedje J.M."/>
            <person name="Martinez-Romero E."/>
            <person name="Hungria M."/>
        </authorList>
    </citation>
    <scope>NUCLEOTIDE SEQUENCE [LARGE SCALE GENOMIC DNA]</scope>
    <source>
        <strain evidence="1 2">CCGE1002</strain>
    </source>
</reference>
<dbReference type="GO" id="GO:0005737">
    <property type="term" value="C:cytoplasm"/>
    <property type="evidence" value="ECO:0007669"/>
    <property type="project" value="TreeGrafter"/>
</dbReference>
<dbReference type="eggNOG" id="COG3971">
    <property type="taxonomic scope" value="Bacteria"/>
</dbReference>
<dbReference type="KEGG" id="bge:BC1002_1673"/>
<dbReference type="Gene3D" id="3.90.850.10">
    <property type="entry name" value="Fumarylacetoacetase-like, C-terminal domain"/>
    <property type="match status" value="1"/>
</dbReference>
<dbReference type="PANTHER" id="PTHR30143">
    <property type="entry name" value="ACID HYDRATASE"/>
    <property type="match status" value="1"/>
</dbReference>
<dbReference type="InterPro" id="IPR036663">
    <property type="entry name" value="Fumarylacetoacetase_C_sf"/>
</dbReference>
<accession>D5W8J4</accession>
<dbReference type="Proteomes" id="UP000002190">
    <property type="component" value="Chromosome 1"/>
</dbReference>
<gene>
    <name evidence="1" type="ordered locus">BC1002_1673</name>
</gene>
<sequence length="261" mass="27896">MRQPQRTDMTRYDLAQHLVEARRQHLPIDAPAPDSLPPDAATAYAIQQAVLAGLGESTGAWKIGAKSPGGAASGAPIPASLVVPSPARLAHDGFFRVLVELEIAFRFDVTIEPRGQAYARDEVLSKVGAVLPAIEIVDSRFAEWPNVAPLAQLADAQNNGALITGHPAVYASLARGFDFVSPELELSFNGRSLIPEVTGNPAGDPRELLVWFVNHCAAMGITIERDWTLTTGSYVGAHKIDEPGIVRGHIDGLGEVEIELT</sequence>
<dbReference type="SUPFAM" id="SSF56529">
    <property type="entry name" value="FAH"/>
    <property type="match status" value="1"/>
</dbReference>
<evidence type="ECO:0000313" key="2">
    <source>
        <dbReference type="Proteomes" id="UP000002190"/>
    </source>
</evidence>
<organism evidence="1 2">
    <name type="scientific">Paraburkholderia atlantica</name>
    <dbReference type="NCBI Taxonomy" id="2654982"/>
    <lineage>
        <taxon>Bacteria</taxon>
        <taxon>Pseudomonadati</taxon>
        <taxon>Pseudomonadota</taxon>
        <taxon>Betaproteobacteria</taxon>
        <taxon>Burkholderiales</taxon>
        <taxon>Burkholderiaceae</taxon>
        <taxon>Paraburkholderia</taxon>
    </lineage>
</organism>
<dbReference type="HOGENOM" id="CLU_060136_1_0_4"/>
<dbReference type="GO" id="GO:0008684">
    <property type="term" value="F:2-oxopent-4-enoate hydratase activity"/>
    <property type="evidence" value="ECO:0007669"/>
    <property type="project" value="TreeGrafter"/>
</dbReference>
<protein>
    <submittedName>
        <fullName evidence="1">Hydratase/decarboxylase</fullName>
    </submittedName>
</protein>
<name>D5W8J4_PARAM</name>
<dbReference type="InterPro" id="IPR050772">
    <property type="entry name" value="Hydratase-Decarb/MhpD_sf"/>
</dbReference>
<dbReference type="AlphaFoldDB" id="D5W8J4"/>
<dbReference type="EMBL" id="CP002013">
    <property type="protein sequence ID" value="ADG15739.1"/>
    <property type="molecule type" value="Genomic_DNA"/>
</dbReference>
<reference evidence="1 2" key="1">
    <citation type="submission" date="2010-04" db="EMBL/GenBank/DDBJ databases">
        <title>Complete sequence of chromosome 1 of Burkholderia sp. CCGE1002.</title>
        <authorList>
            <consortium name="US DOE Joint Genome Institute"/>
            <person name="Lucas S."/>
            <person name="Copeland A."/>
            <person name="Lapidus A."/>
            <person name="Cheng J.-F."/>
            <person name="Bruce D."/>
            <person name="Goodwin L."/>
            <person name="Pitluck S."/>
            <person name="Chertkov O."/>
            <person name="Detter J.C."/>
            <person name="Han C."/>
            <person name="Tapia R."/>
            <person name="Land M."/>
            <person name="Hauser L."/>
            <person name="Kyrpides N."/>
            <person name="Ovchinnikova G."/>
            <person name="Martinez-Romero E."/>
            <person name="Hernandez M.A.R."/>
            <person name="Tiedje J.M."/>
            <person name="Woyke T."/>
        </authorList>
    </citation>
    <scope>NUCLEOTIDE SEQUENCE [LARGE SCALE GENOMIC DNA]</scope>
    <source>
        <strain evidence="1 2">CCGE1002</strain>
    </source>
</reference>
<evidence type="ECO:0000313" key="1">
    <source>
        <dbReference type="EMBL" id="ADG15739.1"/>
    </source>
</evidence>
<dbReference type="PANTHER" id="PTHR30143:SF0">
    <property type="entry name" value="2-KETO-4-PENTENOATE HYDRATASE"/>
    <property type="match status" value="1"/>
</dbReference>
<dbReference type="STRING" id="640511.BC1002_1673"/>
<proteinExistence type="predicted"/>